<comment type="caution">
    <text evidence="1">The sequence shown here is derived from an EMBL/GenBank/DDBJ whole genome shotgun (WGS) entry which is preliminary data.</text>
</comment>
<sequence length="41" mass="4812">MLRVRHVKPPDRYGIKTLQDMPNVMSCIYKVGTSTKKLLRH</sequence>
<organism evidence="1 2">
    <name type="scientific">Brucella thiophenivorans</name>
    <dbReference type="NCBI Taxonomy" id="571255"/>
    <lineage>
        <taxon>Bacteria</taxon>
        <taxon>Pseudomonadati</taxon>
        <taxon>Pseudomonadota</taxon>
        <taxon>Alphaproteobacteria</taxon>
        <taxon>Hyphomicrobiales</taxon>
        <taxon>Brucellaceae</taxon>
        <taxon>Brucella/Ochrobactrum group</taxon>
        <taxon>Brucella</taxon>
    </lineage>
</organism>
<proteinExistence type="predicted"/>
<protein>
    <submittedName>
        <fullName evidence="1">Uncharacterized protein</fullName>
    </submittedName>
</protein>
<gene>
    <name evidence="1" type="ORF">CEV31_2866</name>
</gene>
<evidence type="ECO:0000313" key="2">
    <source>
        <dbReference type="Proteomes" id="UP000215590"/>
    </source>
</evidence>
<keyword evidence="2" id="KW-1185">Reference proteome</keyword>
<reference evidence="1 2" key="1">
    <citation type="submission" date="2017-07" db="EMBL/GenBank/DDBJ databases">
        <title>Phylogenetic study on the rhizospheric bacterium Ochrobactrum sp. A44.</title>
        <authorList>
            <person name="Krzyzanowska D.M."/>
            <person name="Ossowicki A."/>
            <person name="Rajewska M."/>
            <person name="Maciag T."/>
            <person name="Kaczynski Z."/>
            <person name="Czerwicka M."/>
            <person name="Jafra S."/>
        </authorList>
    </citation>
    <scope>NUCLEOTIDE SEQUENCE [LARGE SCALE GENOMIC DNA]</scope>
    <source>
        <strain evidence="1 2">DSM 7216</strain>
    </source>
</reference>
<name>A0A256FJZ9_9HYPH</name>
<dbReference type="AlphaFoldDB" id="A0A256FJZ9"/>
<evidence type="ECO:0000313" key="1">
    <source>
        <dbReference type="EMBL" id="OYR14781.1"/>
    </source>
</evidence>
<accession>A0A256FJZ9</accession>
<dbReference type="EMBL" id="NNRJ01000051">
    <property type="protein sequence ID" value="OYR14781.1"/>
    <property type="molecule type" value="Genomic_DNA"/>
</dbReference>
<dbReference type="Proteomes" id="UP000215590">
    <property type="component" value="Unassembled WGS sequence"/>
</dbReference>